<evidence type="ECO:0000313" key="1">
    <source>
        <dbReference type="EMBL" id="MCB6938410.1"/>
    </source>
</evidence>
<reference evidence="2" key="1">
    <citation type="journal article" date="2020" name="Cell Host Microbe">
        <title>Functional and Genomic Variation between Human-Derived Isolates of Lachnospiraceae Reveals Inter- and Intra-Species Diversity.</title>
        <authorList>
            <person name="Sorbara M.T."/>
            <person name="Littmann E.R."/>
            <person name="Fontana E."/>
            <person name="Moody T.U."/>
            <person name="Kohout C.E."/>
            <person name="Gjonbalaj M."/>
            <person name="Eaton V."/>
            <person name="Seok R."/>
            <person name="Leiner I.M."/>
            <person name="Pamer E.G."/>
        </authorList>
    </citation>
    <scope>NUCLEOTIDE SEQUENCE</scope>
    <source>
        <strain evidence="2">MSK.17.79</strain>
    </source>
</reference>
<evidence type="ECO:0000313" key="3">
    <source>
        <dbReference type="Proteomes" id="UP001197684"/>
    </source>
</evidence>
<dbReference type="EMBL" id="JAAILW010000040">
    <property type="protein sequence ID" value="NSC28424.1"/>
    <property type="molecule type" value="Genomic_DNA"/>
</dbReference>
<reference evidence="2" key="2">
    <citation type="submission" date="2020-02" db="EMBL/GenBank/DDBJ databases">
        <authorList>
            <person name="Littmann E."/>
            <person name="Sorbara M."/>
        </authorList>
    </citation>
    <scope>NUCLEOTIDE SEQUENCE</scope>
    <source>
        <strain evidence="2">MSK.17.79</strain>
    </source>
</reference>
<name>A0AAP7ANZ6_9FIRM</name>
<organism evidence="1 3">
    <name type="scientific">Agathobacter rectalis</name>
    <dbReference type="NCBI Taxonomy" id="39491"/>
    <lineage>
        <taxon>Bacteria</taxon>
        <taxon>Bacillati</taxon>
        <taxon>Bacillota</taxon>
        <taxon>Clostridia</taxon>
        <taxon>Lachnospirales</taxon>
        <taxon>Lachnospiraceae</taxon>
        <taxon>Agathobacter</taxon>
    </lineage>
</organism>
<dbReference type="RefSeq" id="WP_147330965.1">
    <property type="nucleotide sequence ID" value="NZ_DAWDIL010000055.1"/>
</dbReference>
<gene>
    <name evidence="2" type="ORF">G4319_14040</name>
    <name evidence="1" type="ORF">LIZ56_08320</name>
</gene>
<dbReference type="Proteomes" id="UP001197684">
    <property type="component" value="Unassembled WGS sequence"/>
</dbReference>
<dbReference type="EMBL" id="JAJCJK010000011">
    <property type="protein sequence ID" value="MCB6938410.1"/>
    <property type="molecule type" value="Genomic_DNA"/>
</dbReference>
<evidence type="ECO:0000313" key="2">
    <source>
        <dbReference type="EMBL" id="NSC28424.1"/>
    </source>
</evidence>
<proteinExistence type="predicted"/>
<protein>
    <submittedName>
        <fullName evidence="1">Uncharacterized protein</fullName>
    </submittedName>
</protein>
<sequence>MALIMCCYSLDGTIPVIYQEDNHKYSLIERRNEKMMLASAQTGQKSESYTEVYGLGNFKEY</sequence>
<dbReference type="AlphaFoldDB" id="A0AAP7ANZ6"/>
<reference evidence="1" key="3">
    <citation type="submission" date="2021-10" db="EMBL/GenBank/DDBJ databases">
        <title>Collection of gut derived symbiotic bacterial strains cultured from healthy donors.</title>
        <authorList>
            <person name="Lin H."/>
            <person name="Littmann E."/>
            <person name="Kohout C."/>
            <person name="Pamer E.G."/>
        </authorList>
    </citation>
    <scope>NUCLEOTIDE SEQUENCE</scope>
    <source>
        <strain evidence="1">DFI.9.42</strain>
    </source>
</reference>
<comment type="caution">
    <text evidence="1">The sequence shown here is derived from an EMBL/GenBank/DDBJ whole genome shotgun (WGS) entry which is preliminary data.</text>
</comment>
<accession>A0AAP7ANZ6</accession>
<dbReference type="Proteomes" id="UP001193670">
    <property type="component" value="Unassembled WGS sequence"/>
</dbReference>